<evidence type="ECO:0000313" key="9">
    <source>
        <dbReference type="Proteomes" id="UP000259273"/>
    </source>
</evidence>
<evidence type="ECO:0000256" key="3">
    <source>
        <dbReference type="ARBA" id="ARBA00022448"/>
    </source>
</evidence>
<dbReference type="PANTHER" id="PTHR30386">
    <property type="entry name" value="MEMBRANE FUSION SUBUNIT OF EMRAB-TOLC MULTIDRUG EFFLUX PUMP"/>
    <property type="match status" value="1"/>
</dbReference>
<dbReference type="InterPro" id="IPR058982">
    <property type="entry name" value="Beta-barrel_AprE"/>
</dbReference>
<sequence length="178" mass="20078">MLELTHLESEHRAASQDLVKAQHRHLQNKLKAPVSGNIQQLQVHTVGGVVSASQELMKIIPNEAVVEVQALVRNKDIGFLVEGQQASVKIDTFNFTKYGYINAEVVDISEDVLEDADLGWVFQLKLALHEDHIQVGERTVKLTPGMSVVSEIKTGQRRIIEFFLSPLLRYKQEGIRER</sequence>
<evidence type="ECO:0000256" key="5">
    <source>
        <dbReference type="ARBA" id="ARBA00022989"/>
    </source>
</evidence>
<organism evidence="8 9">
    <name type="scientific">Haliea salexigens</name>
    <dbReference type="NCBI Taxonomy" id="287487"/>
    <lineage>
        <taxon>Bacteria</taxon>
        <taxon>Pseudomonadati</taxon>
        <taxon>Pseudomonadota</taxon>
        <taxon>Gammaproteobacteria</taxon>
        <taxon>Cellvibrionales</taxon>
        <taxon>Halieaceae</taxon>
        <taxon>Haliea</taxon>
    </lineage>
</organism>
<protein>
    <recommendedName>
        <fullName evidence="7">AprE-like beta-barrel domain-containing protein</fullName>
    </recommendedName>
</protein>
<evidence type="ECO:0000256" key="2">
    <source>
        <dbReference type="ARBA" id="ARBA00009477"/>
    </source>
</evidence>
<dbReference type="Pfam" id="PF26002">
    <property type="entry name" value="Beta-barrel_AprE"/>
    <property type="match status" value="1"/>
</dbReference>
<dbReference type="InterPro" id="IPR050739">
    <property type="entry name" value="MFP"/>
</dbReference>
<dbReference type="AlphaFoldDB" id="A0A3C1KIV8"/>
<feature type="domain" description="AprE-like beta-barrel" evidence="7">
    <location>
        <begin position="68"/>
        <end position="155"/>
    </location>
</feature>
<evidence type="ECO:0000259" key="7">
    <source>
        <dbReference type="Pfam" id="PF26002"/>
    </source>
</evidence>
<reference evidence="8 9" key="1">
    <citation type="journal article" date="2018" name="Nat. Biotechnol.">
        <title>A standardized bacterial taxonomy based on genome phylogeny substantially revises the tree of life.</title>
        <authorList>
            <person name="Parks D.H."/>
            <person name="Chuvochina M."/>
            <person name="Waite D.W."/>
            <person name="Rinke C."/>
            <person name="Skarshewski A."/>
            <person name="Chaumeil P.A."/>
            <person name="Hugenholtz P."/>
        </authorList>
    </citation>
    <scope>NUCLEOTIDE SEQUENCE [LARGE SCALE GENOMIC DNA]</scope>
    <source>
        <strain evidence="8">UBA9158</strain>
    </source>
</reference>
<dbReference type="STRING" id="1121937.GCA_000423125_00023"/>
<keyword evidence="3" id="KW-0813">Transport</keyword>
<keyword evidence="5" id="KW-1133">Transmembrane helix</keyword>
<keyword evidence="6" id="KW-0472">Membrane</keyword>
<dbReference type="PROSITE" id="PS00543">
    <property type="entry name" value="HLYD_FAMILY"/>
    <property type="match status" value="1"/>
</dbReference>
<dbReference type="GO" id="GO:0009306">
    <property type="term" value="P:protein secretion"/>
    <property type="evidence" value="ECO:0007669"/>
    <property type="project" value="InterPro"/>
</dbReference>
<dbReference type="GO" id="GO:0016020">
    <property type="term" value="C:membrane"/>
    <property type="evidence" value="ECO:0007669"/>
    <property type="project" value="UniProtKB-SubCell"/>
</dbReference>
<name>A0A3C1KIV8_9GAMM</name>
<dbReference type="PRINTS" id="PR01490">
    <property type="entry name" value="RTXTOXIND"/>
</dbReference>
<evidence type="ECO:0000256" key="4">
    <source>
        <dbReference type="ARBA" id="ARBA00022692"/>
    </source>
</evidence>
<dbReference type="EMBL" id="DMND01000051">
    <property type="protein sequence ID" value="HAN26649.1"/>
    <property type="molecule type" value="Genomic_DNA"/>
</dbReference>
<evidence type="ECO:0000256" key="6">
    <source>
        <dbReference type="ARBA" id="ARBA00023136"/>
    </source>
</evidence>
<proteinExistence type="inferred from homology"/>
<evidence type="ECO:0000256" key="1">
    <source>
        <dbReference type="ARBA" id="ARBA00004167"/>
    </source>
</evidence>
<dbReference type="Gene3D" id="2.40.30.170">
    <property type="match status" value="1"/>
</dbReference>
<comment type="similarity">
    <text evidence="2">Belongs to the membrane fusion protein (MFP) (TC 8.A.1) family.</text>
</comment>
<evidence type="ECO:0000313" key="8">
    <source>
        <dbReference type="EMBL" id="HAN26649.1"/>
    </source>
</evidence>
<accession>A0A3C1KIV8</accession>
<dbReference type="Proteomes" id="UP000259273">
    <property type="component" value="Unassembled WGS sequence"/>
</dbReference>
<gene>
    <name evidence="8" type="ORF">DCP75_02790</name>
</gene>
<comment type="subcellular location">
    <subcellularLocation>
        <location evidence="1">Membrane</location>
        <topology evidence="1">Single-pass membrane protein</topology>
    </subcellularLocation>
</comment>
<keyword evidence="4" id="KW-0812">Transmembrane</keyword>
<dbReference type="InterPro" id="IPR006144">
    <property type="entry name" value="Secretion_HlyD_CS"/>
</dbReference>
<dbReference type="PANTHER" id="PTHR30386:SF27">
    <property type="entry name" value="MEMBRANE FUSION PROTEIN (MFP) FAMILY PROTEIN"/>
    <property type="match status" value="1"/>
</dbReference>
<comment type="caution">
    <text evidence="8">The sequence shown here is derived from an EMBL/GenBank/DDBJ whole genome shotgun (WGS) entry which is preliminary data.</text>
</comment>